<reference evidence="9" key="1">
    <citation type="submission" date="2025-08" db="UniProtKB">
        <authorList>
            <consortium name="Ensembl"/>
        </authorList>
    </citation>
    <scope>IDENTIFICATION</scope>
</reference>
<evidence type="ECO:0000256" key="5">
    <source>
        <dbReference type="ARBA" id="ARBA00022989"/>
    </source>
</evidence>
<evidence type="ECO:0000313" key="10">
    <source>
        <dbReference type="Proteomes" id="UP000233060"/>
    </source>
</evidence>
<dbReference type="InterPro" id="IPR035892">
    <property type="entry name" value="C2_domain_sf"/>
</dbReference>
<dbReference type="PANTHER" id="PTHR24075:SF12">
    <property type="entry name" value="SEC63 DOMAIN-CONTAINING PROTEIN"/>
    <property type="match status" value="1"/>
</dbReference>
<dbReference type="AlphaFoldDB" id="A0A2K5M480"/>
<dbReference type="OMA" id="FMSDTYM"/>
<dbReference type="FunFam" id="1.10.3380.10:FF:000002">
    <property type="entry name" value="Activating signal cointegrator 1 complex subunit 3"/>
    <property type="match status" value="1"/>
</dbReference>
<keyword evidence="4" id="KW-0256">Endoplasmic reticulum</keyword>
<dbReference type="Proteomes" id="UP000233060">
    <property type="component" value="Unassembled WGS sequence"/>
</dbReference>
<dbReference type="GO" id="GO:0016020">
    <property type="term" value="C:membrane"/>
    <property type="evidence" value="ECO:0007669"/>
    <property type="project" value="UniProtKB-SubCell"/>
</dbReference>
<feature type="domain" description="SEC63" evidence="8">
    <location>
        <begin position="1"/>
        <end position="281"/>
    </location>
</feature>
<dbReference type="InterPro" id="IPR004179">
    <property type="entry name" value="Sec63-dom"/>
</dbReference>
<evidence type="ECO:0000256" key="3">
    <source>
        <dbReference type="ARBA" id="ARBA00022692"/>
    </source>
</evidence>
<dbReference type="STRING" id="9531.ENSCATP00000020009"/>
<dbReference type="Bgee" id="ENSCATG00000033788">
    <property type="expression patterns" value="Expressed in pituitary gland and 1 other cell type or tissue"/>
</dbReference>
<dbReference type="PANTHER" id="PTHR24075">
    <property type="entry name" value="SEC63 DOMAIN-CONTAINING"/>
    <property type="match status" value="1"/>
</dbReference>
<dbReference type="Ensembl" id="ENSCATT00000044194.1">
    <property type="protein sequence ID" value="ENSCATP00000020009.1"/>
    <property type="gene ID" value="ENSCATG00000033788.1"/>
</dbReference>
<evidence type="ECO:0000256" key="6">
    <source>
        <dbReference type="ARBA" id="ARBA00023136"/>
    </source>
</evidence>
<dbReference type="SMART" id="SM00973">
    <property type="entry name" value="Sec63"/>
    <property type="match status" value="1"/>
</dbReference>
<keyword evidence="7" id="KW-0143">Chaperone</keyword>
<dbReference type="SUPFAM" id="SSF158702">
    <property type="entry name" value="Sec63 N-terminal domain-like"/>
    <property type="match status" value="1"/>
</dbReference>
<dbReference type="GeneTree" id="ENSGT00940000154966"/>
<dbReference type="GO" id="GO:0005681">
    <property type="term" value="C:spliceosomal complex"/>
    <property type="evidence" value="ECO:0007669"/>
    <property type="project" value="TreeGrafter"/>
</dbReference>
<dbReference type="Pfam" id="PF02889">
    <property type="entry name" value="Sec63"/>
    <property type="match status" value="1"/>
</dbReference>
<evidence type="ECO:0000256" key="2">
    <source>
        <dbReference type="ARBA" id="ARBA00004240"/>
    </source>
</evidence>
<dbReference type="Gene3D" id="1.10.150.20">
    <property type="entry name" value="5' to 3' exonuclease, C-terminal subdomain"/>
    <property type="match status" value="1"/>
</dbReference>
<evidence type="ECO:0000256" key="1">
    <source>
        <dbReference type="ARBA" id="ARBA00004141"/>
    </source>
</evidence>
<organism evidence="9 10">
    <name type="scientific">Cercocebus atys</name>
    <name type="common">Sooty mangabey</name>
    <name type="synonym">Cercocebus torquatus atys</name>
    <dbReference type="NCBI Taxonomy" id="9531"/>
    <lineage>
        <taxon>Eukaryota</taxon>
        <taxon>Metazoa</taxon>
        <taxon>Chordata</taxon>
        <taxon>Craniata</taxon>
        <taxon>Vertebrata</taxon>
        <taxon>Euteleostomi</taxon>
        <taxon>Mammalia</taxon>
        <taxon>Eutheria</taxon>
        <taxon>Euarchontoglires</taxon>
        <taxon>Primates</taxon>
        <taxon>Haplorrhini</taxon>
        <taxon>Catarrhini</taxon>
        <taxon>Cercopithecidae</taxon>
        <taxon>Cercopithecinae</taxon>
        <taxon>Cercocebus</taxon>
    </lineage>
</organism>
<evidence type="ECO:0000256" key="7">
    <source>
        <dbReference type="ARBA" id="ARBA00023186"/>
    </source>
</evidence>
<name>A0A2K5M480_CERAT</name>
<protein>
    <recommendedName>
        <fullName evidence="8">SEC63 domain-containing protein</fullName>
    </recommendedName>
</protein>
<dbReference type="InterPro" id="IPR014756">
    <property type="entry name" value="Ig_E-set"/>
</dbReference>
<dbReference type="GO" id="GO:0003723">
    <property type="term" value="F:RNA binding"/>
    <property type="evidence" value="ECO:0007669"/>
    <property type="project" value="TreeGrafter"/>
</dbReference>
<keyword evidence="3" id="KW-0812">Transmembrane</keyword>
<evidence type="ECO:0000256" key="4">
    <source>
        <dbReference type="ARBA" id="ARBA00022824"/>
    </source>
</evidence>
<evidence type="ECO:0000313" key="9">
    <source>
        <dbReference type="Ensembl" id="ENSCATP00000020009.1"/>
    </source>
</evidence>
<keyword evidence="10" id="KW-1185">Reference proteome</keyword>
<accession>A0A2K5M480</accession>
<dbReference type="Gene3D" id="1.10.3380.10">
    <property type="entry name" value="Sec63 N-terminal domain-like domain"/>
    <property type="match status" value="1"/>
</dbReference>
<dbReference type="SUPFAM" id="SSF81296">
    <property type="entry name" value="E set domains"/>
    <property type="match status" value="1"/>
</dbReference>
<comment type="subcellular location">
    <subcellularLocation>
        <location evidence="2">Endoplasmic reticulum</location>
    </subcellularLocation>
    <subcellularLocation>
        <location evidence="1">Membrane</location>
        <topology evidence="1">Multi-pass membrane protein</topology>
    </subcellularLocation>
</comment>
<dbReference type="Gene3D" id="2.60.40.150">
    <property type="entry name" value="C2 domain"/>
    <property type="match status" value="1"/>
</dbReference>
<dbReference type="GO" id="GO:0005783">
    <property type="term" value="C:endoplasmic reticulum"/>
    <property type="evidence" value="ECO:0007669"/>
    <property type="project" value="UniProtKB-SubCell"/>
</dbReference>
<sequence>LNAKTKVRGLIEIISNVAGYENIPIRHHEDKFLRQLAQKVPHKLNNPKFNDPHIKANLLLQARLSRMQLSAELQSDTEEILSKAIRLIQACVDVLSRNGWLSSAAAAMELAQRDSYLKQLPHFTSEHIKRCTDKGVESVFDIMEMEDEEWNALLQLTDNQITDGARFCNRYPNLELSYEVVDKDSIRSGRPVVVLVQLQREEEVTGPVVVPLFPQKHEEGWWVVTGDATSSSLISIKRLMLWQKAKVKLDFVASATGAHNYTLYFMSDTYMGCDQEYKFSVDVTEAETDSDSD</sequence>
<dbReference type="GO" id="GO:0003724">
    <property type="term" value="F:RNA helicase activity"/>
    <property type="evidence" value="ECO:0007669"/>
    <property type="project" value="TreeGrafter"/>
</dbReference>
<keyword evidence="6" id="KW-0472">Membrane</keyword>
<dbReference type="FunFam" id="2.60.40.150:FF:000048">
    <property type="entry name" value="U5 small nuclear ribonucleoprotein 200 kDa helicase"/>
    <property type="match status" value="1"/>
</dbReference>
<evidence type="ECO:0000259" key="8">
    <source>
        <dbReference type="SMART" id="SM00973"/>
    </source>
</evidence>
<dbReference type="GO" id="GO:0000388">
    <property type="term" value="P:spliceosome conformational change to release U4 (or U4atac) and U1 (or U11)"/>
    <property type="evidence" value="ECO:0007669"/>
    <property type="project" value="TreeGrafter"/>
</dbReference>
<reference evidence="9" key="2">
    <citation type="submission" date="2025-09" db="UniProtKB">
        <authorList>
            <consortium name="Ensembl"/>
        </authorList>
    </citation>
    <scope>IDENTIFICATION</scope>
</reference>
<keyword evidence="5" id="KW-1133">Transmembrane helix</keyword>
<dbReference type="FunFam" id="1.10.150.20:FF:000013">
    <property type="entry name" value="U5 small nuclear ribonucleoprotein kDa helicase"/>
    <property type="match status" value="1"/>
</dbReference>
<proteinExistence type="predicted"/>